<evidence type="ECO:0000256" key="2">
    <source>
        <dbReference type="ARBA" id="ARBA00023015"/>
    </source>
</evidence>
<dbReference type="InterPro" id="IPR036638">
    <property type="entry name" value="HLH_DNA-bd_sf"/>
</dbReference>
<evidence type="ECO:0000256" key="5">
    <source>
        <dbReference type="ARBA" id="ARBA00023242"/>
    </source>
</evidence>
<dbReference type="PROSITE" id="PS50888">
    <property type="entry name" value="BHLH"/>
    <property type="match status" value="1"/>
</dbReference>
<evidence type="ECO:0000256" key="7">
    <source>
        <dbReference type="SAM" id="MobiDB-lite"/>
    </source>
</evidence>
<evidence type="ECO:0000256" key="6">
    <source>
        <dbReference type="SAM" id="Coils"/>
    </source>
</evidence>
<sequence>MEQLKKLKTSSDDESSTASSSWGHNISFRPEKMVDGKEEPVSSRKIQKAEREKIRRDKLKKHVFELGDALDPNRPKSDKASILIDTVQILKDLMTQVDRLKAEYVTLSQESRELNQDKSELREENSSLKSDIEILSAQCQHRVMVPWIPHYAYPLPVVAITQGQVSTLPSLLNGTQTPSPLPNPSTTFMPYLAASLGPKMERKDDVGLELELKIHASSSAHDASGKEEKGNSTVTASSSNSYYSSSHAVQDCSP</sequence>
<feature type="region of interest" description="Disordered" evidence="7">
    <location>
        <begin position="217"/>
        <end position="254"/>
    </location>
</feature>
<gene>
    <name evidence="10" type="primary">BnaC01g40740D</name>
    <name evidence="9" type="synonym">BnabHLH187</name>
    <name evidence="10" type="ORF">GSBRNA2T00074199001</name>
</gene>
<dbReference type="GO" id="GO:0000976">
    <property type="term" value="F:transcription cis-regulatory region binding"/>
    <property type="evidence" value="ECO:0000318"/>
    <property type="project" value="GO_Central"/>
</dbReference>
<dbReference type="STRING" id="3708.A0A078JS07"/>
<evidence type="ECO:0000256" key="1">
    <source>
        <dbReference type="ARBA" id="ARBA00004123"/>
    </source>
</evidence>
<dbReference type="InterPro" id="IPR044579">
    <property type="entry name" value="bHLH11/121"/>
</dbReference>
<dbReference type="InterPro" id="IPR057075">
    <property type="entry name" value="bHLH_IRO3"/>
</dbReference>
<dbReference type="AlphaFoldDB" id="A0A078JS07"/>
<proteinExistence type="predicted"/>
<evidence type="ECO:0000259" key="8">
    <source>
        <dbReference type="PROSITE" id="PS50888"/>
    </source>
</evidence>
<dbReference type="GO" id="GO:0005634">
    <property type="term" value="C:nucleus"/>
    <property type="evidence" value="ECO:0000318"/>
    <property type="project" value="GO_Central"/>
</dbReference>
<dbReference type="EMBL" id="LK037319">
    <property type="protein sequence ID" value="CDY68426.1"/>
    <property type="molecule type" value="Genomic_DNA"/>
</dbReference>
<feature type="domain" description="BHLH" evidence="8">
    <location>
        <begin position="43"/>
        <end position="93"/>
    </location>
</feature>
<dbReference type="Pfam" id="PF23177">
    <property type="entry name" value="bHLH_IRO3"/>
    <property type="match status" value="1"/>
</dbReference>
<keyword evidence="6" id="KW-0175">Coiled coil</keyword>
<keyword evidence="11" id="KW-1185">Reference proteome</keyword>
<accession>A0A078JS07</accession>
<evidence type="ECO:0000313" key="10">
    <source>
        <dbReference type="EMBL" id="CDY68426.1"/>
    </source>
</evidence>
<dbReference type="OMA" id="SHAVQDC"/>
<comment type="subcellular location">
    <subcellularLocation>
        <location evidence="1">Nucleus</location>
    </subcellularLocation>
</comment>
<reference evidence="9" key="3">
    <citation type="submission" date="2020-01" db="EMBL/GenBank/DDBJ databases">
        <authorList>
            <consortium name="Zhejiang university"/>
        </authorList>
    </citation>
    <scope>NUCLEOTIDE SEQUENCE</scope>
</reference>
<dbReference type="PANTHER" id="PTHR47001">
    <property type="entry name" value="TRANSCRIPTION FACTOR BHLH121"/>
    <property type="match status" value="1"/>
</dbReference>
<feature type="compositionally biased region" description="Basic and acidic residues" evidence="7">
    <location>
        <begin position="29"/>
        <end position="53"/>
    </location>
</feature>
<dbReference type="GO" id="GO:0006879">
    <property type="term" value="P:intracellular iron ion homeostasis"/>
    <property type="evidence" value="ECO:0000318"/>
    <property type="project" value="GO_Central"/>
</dbReference>
<dbReference type="EMBL" id="LR757243">
    <property type="protein sequence ID" value="CAA8287472.1"/>
    <property type="molecule type" value="Genomic_DNA"/>
</dbReference>
<dbReference type="PANTHER" id="PTHR47001:SF1">
    <property type="entry name" value="TRANSCRIPTION FACTOR BHLH11"/>
    <property type="match status" value="1"/>
</dbReference>
<evidence type="ECO:0000256" key="4">
    <source>
        <dbReference type="ARBA" id="ARBA00023163"/>
    </source>
</evidence>
<keyword evidence="3" id="KW-0238">DNA-binding</keyword>
<dbReference type="GO" id="GO:0003700">
    <property type="term" value="F:DNA-binding transcription factor activity"/>
    <property type="evidence" value="ECO:0007669"/>
    <property type="project" value="InterPro"/>
</dbReference>
<organism evidence="10 11">
    <name type="scientific">Brassica napus</name>
    <name type="common">Rape</name>
    <dbReference type="NCBI Taxonomy" id="3708"/>
    <lineage>
        <taxon>Eukaryota</taxon>
        <taxon>Viridiplantae</taxon>
        <taxon>Streptophyta</taxon>
        <taxon>Embryophyta</taxon>
        <taxon>Tracheophyta</taxon>
        <taxon>Spermatophyta</taxon>
        <taxon>Magnoliopsida</taxon>
        <taxon>eudicotyledons</taxon>
        <taxon>Gunneridae</taxon>
        <taxon>Pentapetalae</taxon>
        <taxon>rosids</taxon>
        <taxon>malvids</taxon>
        <taxon>Brassicales</taxon>
        <taxon>Brassicaceae</taxon>
        <taxon>Brassiceae</taxon>
        <taxon>Brassica</taxon>
    </lineage>
</organism>
<evidence type="ECO:0000313" key="11">
    <source>
        <dbReference type="Proteomes" id="UP000028999"/>
    </source>
</evidence>
<dbReference type="EMBL" id="LR759425">
    <property type="protein sequence ID" value="CAA8403724.1"/>
    <property type="molecule type" value="Genomic_DNA"/>
</dbReference>
<reference evidence="10 11" key="1">
    <citation type="journal article" date="2014" name="Science">
        <title>Plant genetics. Early allopolyploid evolution in the post-Neolithic Brassica napus oilseed genome.</title>
        <authorList>
            <person name="Chalhoub B."/>
            <person name="Denoeud F."/>
            <person name="Liu S."/>
            <person name="Parkin I.A."/>
            <person name="Tang H."/>
            <person name="Wang X."/>
            <person name="Chiquet J."/>
            <person name="Belcram H."/>
            <person name="Tong C."/>
            <person name="Samans B."/>
            <person name="Correa M."/>
            <person name="Da Silva C."/>
            <person name="Just J."/>
            <person name="Falentin C."/>
            <person name="Koh C.S."/>
            <person name="Le Clainche I."/>
            <person name="Bernard M."/>
            <person name="Bento P."/>
            <person name="Noel B."/>
            <person name="Labadie K."/>
            <person name="Alberti A."/>
            <person name="Charles M."/>
            <person name="Arnaud D."/>
            <person name="Guo H."/>
            <person name="Daviaud C."/>
            <person name="Alamery S."/>
            <person name="Jabbari K."/>
            <person name="Zhao M."/>
            <person name="Edger P.P."/>
            <person name="Chelaifa H."/>
            <person name="Tack D."/>
            <person name="Lassalle G."/>
            <person name="Mestiri I."/>
            <person name="Schnel N."/>
            <person name="Le Paslier M.C."/>
            <person name="Fan G."/>
            <person name="Renault V."/>
            <person name="Bayer P.E."/>
            <person name="Golicz A.A."/>
            <person name="Manoli S."/>
            <person name="Lee T.H."/>
            <person name="Thi V.H."/>
            <person name="Chalabi S."/>
            <person name="Hu Q."/>
            <person name="Fan C."/>
            <person name="Tollenaere R."/>
            <person name="Lu Y."/>
            <person name="Battail C."/>
            <person name="Shen J."/>
            <person name="Sidebottom C.H."/>
            <person name="Wang X."/>
            <person name="Canaguier A."/>
            <person name="Chauveau A."/>
            <person name="Berard A."/>
            <person name="Deniot G."/>
            <person name="Guan M."/>
            <person name="Liu Z."/>
            <person name="Sun F."/>
            <person name="Lim Y.P."/>
            <person name="Lyons E."/>
            <person name="Town C.D."/>
            <person name="Bancroft I."/>
            <person name="Wang X."/>
            <person name="Meng J."/>
            <person name="Ma J."/>
            <person name="Pires J.C."/>
            <person name="King G.J."/>
            <person name="Brunel D."/>
            <person name="Delourme R."/>
            <person name="Renard M."/>
            <person name="Aury J.M."/>
            <person name="Adams K.L."/>
            <person name="Batley J."/>
            <person name="Snowdon R.J."/>
            <person name="Tost J."/>
            <person name="Edwards D."/>
            <person name="Zhou Y."/>
            <person name="Hua W."/>
            <person name="Sharpe A.G."/>
            <person name="Paterson A.H."/>
            <person name="Guan C."/>
            <person name="Wincker P."/>
        </authorList>
    </citation>
    <scope>NUCLEOTIDE SEQUENCE [LARGE SCALE GENOMIC DNA]</scope>
    <source>
        <strain evidence="11">cv. Darmor-bzh</strain>
    </source>
</reference>
<dbReference type="Proteomes" id="UP000028999">
    <property type="component" value="Unassembled WGS sequence"/>
</dbReference>
<reference evidence="10" key="2">
    <citation type="submission" date="2014-06" db="EMBL/GenBank/DDBJ databases">
        <authorList>
            <person name="Genoscope - CEA"/>
        </authorList>
    </citation>
    <scope>NUCLEOTIDE SEQUENCE</scope>
</reference>
<name>A0A078JS07_BRANA</name>
<protein>
    <submittedName>
        <fullName evidence="10">BnaC01g40740D protein</fullName>
    </submittedName>
</protein>
<keyword evidence="4" id="KW-0804">Transcription</keyword>
<keyword evidence="2" id="KW-0805">Transcription regulation</keyword>
<dbReference type="SMART" id="SM00353">
    <property type="entry name" value="HLH"/>
    <property type="match status" value="1"/>
</dbReference>
<feature type="coiled-coil region" evidence="6">
    <location>
        <begin position="90"/>
        <end position="138"/>
    </location>
</feature>
<dbReference type="GO" id="GO:0046983">
    <property type="term" value="F:protein dimerization activity"/>
    <property type="evidence" value="ECO:0007669"/>
    <property type="project" value="InterPro"/>
</dbReference>
<feature type="compositionally biased region" description="Low complexity" evidence="7">
    <location>
        <begin position="231"/>
        <end position="254"/>
    </location>
</feature>
<evidence type="ECO:0000313" key="9">
    <source>
        <dbReference type="EMBL" id="CAA8287472.1"/>
    </source>
</evidence>
<keyword evidence="5" id="KW-0539">Nucleus</keyword>
<dbReference type="InterPro" id="IPR011598">
    <property type="entry name" value="bHLH_dom"/>
</dbReference>
<evidence type="ECO:0000256" key="3">
    <source>
        <dbReference type="ARBA" id="ARBA00023125"/>
    </source>
</evidence>
<dbReference type="Gramene" id="CDY68426">
    <property type="protein sequence ID" value="CDY68426"/>
    <property type="gene ID" value="GSBRNA2T00074199001"/>
</dbReference>
<dbReference type="Gene3D" id="4.10.280.10">
    <property type="entry name" value="Helix-loop-helix DNA-binding domain"/>
    <property type="match status" value="1"/>
</dbReference>
<dbReference type="EMBL" id="LR758466">
    <property type="protein sequence ID" value="CAA8392082.1"/>
    <property type="molecule type" value="Genomic_DNA"/>
</dbReference>
<dbReference type="SUPFAM" id="SSF47459">
    <property type="entry name" value="HLH, helix-loop-helix DNA-binding domain"/>
    <property type="match status" value="1"/>
</dbReference>
<dbReference type="PaxDb" id="3708-A0A078JS07"/>
<dbReference type="SMR" id="A0A078JS07"/>
<feature type="region of interest" description="Disordered" evidence="7">
    <location>
        <begin position="1"/>
        <end position="53"/>
    </location>
</feature>